<dbReference type="InterPro" id="IPR001387">
    <property type="entry name" value="Cro/C1-type_HTH"/>
</dbReference>
<feature type="domain" description="HTH cro/C1-type" evidence="1">
    <location>
        <begin position="15"/>
        <end position="58"/>
    </location>
</feature>
<reference evidence="2 3" key="1">
    <citation type="journal article" date="2018" name="Appl. Environ. Microbiol.">
        <title>Antimicrobial susceptibility testing and tentative epidemiological cut-off values of five Bacillus species relevant for use as animal feed additives or for plant protection.</title>
        <authorList>
            <person name="Agerso Y."/>
            <person name="Stuer-Lauridsen B."/>
            <person name="Bjerre K."/>
            <person name="Jensen M.G."/>
            <person name="Johansen E."/>
            <person name="Bennedsen M."/>
            <person name="Brockmann E."/>
            <person name="Nielsen B."/>
        </authorList>
    </citation>
    <scope>NUCLEOTIDE SEQUENCE [LARGE SCALE GENOMIC DNA]</scope>
    <source>
        <strain evidence="2 3">CHCC20162</strain>
    </source>
</reference>
<proteinExistence type="predicted"/>
<sequence length="75" mass="9185">MLWWRNPKRSKFGKWLDQEGIAQVDFAERSKVSRNTIWRLCNDKEYIPTPPILKRIMNTVRKMDKKKQIQDFFDI</sequence>
<dbReference type="CDD" id="cd00093">
    <property type="entry name" value="HTH_XRE"/>
    <property type="match status" value="1"/>
</dbReference>
<dbReference type="AlphaFoldDB" id="A0A3D8WUW4"/>
<dbReference type="Proteomes" id="UP000256519">
    <property type="component" value="Unassembled WGS sequence"/>
</dbReference>
<dbReference type="InterPro" id="IPR010982">
    <property type="entry name" value="Lambda_DNA-bd_dom_sf"/>
</dbReference>
<dbReference type="Gene3D" id="1.10.260.40">
    <property type="entry name" value="lambda repressor-like DNA-binding domains"/>
    <property type="match status" value="1"/>
</dbReference>
<evidence type="ECO:0000313" key="3">
    <source>
        <dbReference type="Proteomes" id="UP000256519"/>
    </source>
</evidence>
<gene>
    <name evidence="2" type="ORF">C3744_28165</name>
</gene>
<dbReference type="Pfam" id="PF01381">
    <property type="entry name" value="HTH_3"/>
    <property type="match status" value="1"/>
</dbReference>
<accession>A0A3D8WUW4</accession>
<evidence type="ECO:0000313" key="2">
    <source>
        <dbReference type="EMBL" id="RDZ07126.1"/>
    </source>
</evidence>
<dbReference type="EMBL" id="PQWM01000057">
    <property type="protein sequence ID" value="RDZ07126.1"/>
    <property type="molecule type" value="Genomic_DNA"/>
</dbReference>
<comment type="caution">
    <text evidence="2">The sequence shown here is derived from an EMBL/GenBank/DDBJ whole genome shotgun (WGS) entry which is preliminary data.</text>
</comment>
<name>A0A3D8WUW4_PRIMG</name>
<protein>
    <submittedName>
        <fullName evidence="2">Transcriptional regulator</fullName>
    </submittedName>
</protein>
<dbReference type="GO" id="GO:0003677">
    <property type="term" value="F:DNA binding"/>
    <property type="evidence" value="ECO:0007669"/>
    <property type="project" value="InterPro"/>
</dbReference>
<organism evidence="2 3">
    <name type="scientific">Priestia megaterium</name>
    <name type="common">Bacillus megaterium</name>
    <dbReference type="NCBI Taxonomy" id="1404"/>
    <lineage>
        <taxon>Bacteria</taxon>
        <taxon>Bacillati</taxon>
        <taxon>Bacillota</taxon>
        <taxon>Bacilli</taxon>
        <taxon>Bacillales</taxon>
        <taxon>Bacillaceae</taxon>
        <taxon>Priestia</taxon>
    </lineage>
</organism>
<dbReference type="SUPFAM" id="SSF47413">
    <property type="entry name" value="lambda repressor-like DNA-binding domains"/>
    <property type="match status" value="1"/>
</dbReference>
<dbReference type="RefSeq" id="WP_116078591.1">
    <property type="nucleotide sequence ID" value="NZ_CP187632.1"/>
</dbReference>
<evidence type="ECO:0000259" key="1">
    <source>
        <dbReference type="Pfam" id="PF01381"/>
    </source>
</evidence>